<organism evidence="3 4">
    <name type="scientific">Cystobacter fuscus</name>
    <dbReference type="NCBI Taxonomy" id="43"/>
    <lineage>
        <taxon>Bacteria</taxon>
        <taxon>Pseudomonadati</taxon>
        <taxon>Myxococcota</taxon>
        <taxon>Myxococcia</taxon>
        <taxon>Myxococcales</taxon>
        <taxon>Cystobacterineae</taxon>
        <taxon>Archangiaceae</taxon>
        <taxon>Cystobacter</taxon>
    </lineage>
</organism>
<keyword evidence="1" id="KW-0732">Signal</keyword>
<proteinExistence type="predicted"/>
<evidence type="ECO:0000259" key="2">
    <source>
        <dbReference type="Pfam" id="PF10988"/>
    </source>
</evidence>
<dbReference type="KEGG" id="cfus:CYFUS_004602"/>
<dbReference type="Gene3D" id="2.160.20.120">
    <property type="match status" value="2"/>
</dbReference>
<sequence length="276" mass="28876">MRKSLGWSVAALMFMPACGWFGEQGNGHKVTQPRELTGFTRVENHSSLDVVVREASAGSVTLTLDENLLPFVTTRVSGETLFIENTENLSYSGEGRVVATLPRFLGAENDGSGDFLVEGVTQSNALSFELEGSGDMDYCGPASSLTVNLSGSGNMTLCTPREQVLDGVRLGLSGSGSLTYDGATKSLEAVLEGSGDMSLTGSAPRLVARVNNSGNLEARGLTSSEAELYMAGSGNVSATVATTVTVHIDGSGNVDLWGDASLRDVRLEGSGSLRRH</sequence>
<feature type="signal peptide" evidence="1">
    <location>
        <begin position="1"/>
        <end position="19"/>
    </location>
</feature>
<dbReference type="EMBL" id="CP022098">
    <property type="protein sequence ID" value="ATB39161.1"/>
    <property type="molecule type" value="Genomic_DNA"/>
</dbReference>
<evidence type="ECO:0000256" key="1">
    <source>
        <dbReference type="SAM" id="SignalP"/>
    </source>
</evidence>
<feature type="domain" description="Putative auto-transporter adhesin head GIN" evidence="2">
    <location>
        <begin position="39"/>
        <end position="157"/>
    </location>
</feature>
<reference evidence="3 4" key="1">
    <citation type="submission" date="2017-06" db="EMBL/GenBank/DDBJ databases">
        <title>Sequencing and comparative analysis of myxobacterial genomes.</title>
        <authorList>
            <person name="Rupp O."/>
            <person name="Goesmann A."/>
            <person name="Sogaard-Andersen L."/>
        </authorList>
    </citation>
    <scope>NUCLEOTIDE SEQUENCE [LARGE SCALE GENOMIC DNA]</scope>
    <source>
        <strain evidence="3 4">DSM 52655</strain>
    </source>
</reference>
<protein>
    <recommendedName>
        <fullName evidence="2">Putative auto-transporter adhesin head GIN domain-containing protein</fullName>
    </recommendedName>
</protein>
<gene>
    <name evidence="3" type="ORF">CYFUS_004602</name>
</gene>
<evidence type="ECO:0000313" key="4">
    <source>
        <dbReference type="Proteomes" id="UP000217257"/>
    </source>
</evidence>
<dbReference type="Pfam" id="PF10988">
    <property type="entry name" value="DUF2807"/>
    <property type="match status" value="2"/>
</dbReference>
<name>A0A250J6W0_9BACT</name>
<dbReference type="InterPro" id="IPR021255">
    <property type="entry name" value="DUF2807"/>
</dbReference>
<feature type="domain" description="Putative auto-transporter adhesin head GIN" evidence="2">
    <location>
        <begin position="168"/>
        <end position="260"/>
    </location>
</feature>
<dbReference type="PANTHER" id="PTHR39200:SF1">
    <property type="entry name" value="AUTO-TRANSPORTER ADHESIN HEAD GIN DOMAIN-CONTAINING PROTEIN-RELATED"/>
    <property type="match status" value="1"/>
</dbReference>
<evidence type="ECO:0000313" key="3">
    <source>
        <dbReference type="EMBL" id="ATB39161.1"/>
    </source>
</evidence>
<accession>A0A250J6W0</accession>
<dbReference type="Proteomes" id="UP000217257">
    <property type="component" value="Chromosome"/>
</dbReference>
<feature type="chain" id="PRO_5013304278" description="Putative auto-transporter adhesin head GIN domain-containing protein" evidence="1">
    <location>
        <begin position="20"/>
        <end position="276"/>
    </location>
</feature>
<dbReference type="PANTHER" id="PTHR39200">
    <property type="entry name" value="HYPOTHETICAL EXPORTED PROTEIN"/>
    <property type="match status" value="1"/>
</dbReference>
<dbReference type="AlphaFoldDB" id="A0A250J6W0"/>